<dbReference type="Proteomes" id="UP001497535">
    <property type="component" value="Unassembled WGS sequence"/>
</dbReference>
<proteinExistence type="predicted"/>
<comment type="caution">
    <text evidence="1">The sequence shown here is derived from an EMBL/GenBank/DDBJ whole genome shotgun (WGS) entry which is preliminary data.</text>
</comment>
<evidence type="ECO:0000313" key="2">
    <source>
        <dbReference type="Proteomes" id="UP001497535"/>
    </source>
</evidence>
<evidence type="ECO:0000313" key="1">
    <source>
        <dbReference type="EMBL" id="CAK5077282.1"/>
    </source>
</evidence>
<gene>
    <name evidence="1" type="ORF">MENTE1834_LOCUS24189</name>
</gene>
<protein>
    <submittedName>
        <fullName evidence="1">Uncharacterized protein</fullName>
    </submittedName>
</protein>
<dbReference type="EMBL" id="CAVMJV010000031">
    <property type="protein sequence ID" value="CAK5077282.1"/>
    <property type="molecule type" value="Genomic_DNA"/>
</dbReference>
<organism evidence="1 2">
    <name type="scientific">Meloidogyne enterolobii</name>
    <name type="common">Root-knot nematode worm</name>
    <name type="synonym">Meloidogyne mayaguensis</name>
    <dbReference type="NCBI Taxonomy" id="390850"/>
    <lineage>
        <taxon>Eukaryota</taxon>
        <taxon>Metazoa</taxon>
        <taxon>Ecdysozoa</taxon>
        <taxon>Nematoda</taxon>
        <taxon>Chromadorea</taxon>
        <taxon>Rhabditida</taxon>
        <taxon>Tylenchina</taxon>
        <taxon>Tylenchomorpha</taxon>
        <taxon>Tylenchoidea</taxon>
        <taxon>Meloidogynidae</taxon>
        <taxon>Meloidogyninae</taxon>
        <taxon>Meloidogyne</taxon>
    </lineage>
</organism>
<accession>A0ACB0ZDZ3</accession>
<reference evidence="1" key="1">
    <citation type="submission" date="2023-11" db="EMBL/GenBank/DDBJ databases">
        <authorList>
            <person name="Poullet M."/>
        </authorList>
    </citation>
    <scope>NUCLEOTIDE SEQUENCE</scope>
    <source>
        <strain evidence="1">E1834</strain>
    </source>
</reference>
<name>A0ACB0ZDZ3_MELEN</name>
<sequence length="639" mass="68982">MRSLSSASGGLYLSAPGKIILFGEHAVVYGRTAIAGSIDLRTYLSLFTSADGRIYLCLPDMNIEKTWLLKDLQREISKLPNDLFLLAEEPPSLELVVPIAKKLSGASEEQSGVQNLAILAFWYLLIGVVIRRRFVYFLFASGFCPFYVSGLTFFYSPSFLRALDIQQQQEENEQQQNLDDASCSLPQTDGSKTCQLHDPKTKSVKQPLSVWYVMRWLCFFVFFFLLFCIFNFLSTNYCHLCWDLLAVKVTVRFKLPSCVGLGSSGAYCVCIATALLQTAGLIPPSCIRKWSSAAESLIHGRASGLDAAICTYGGIASYMPGKRLENLQNIPDLKVILVNSRVERNTSRMVQTVKDNYKKYPAVVEPIFDTIDALAYEAAKILQRQFFLLNTTDRGGGGGENGSSLENGGRSAALSPQITLTDGPDFACNSVGSHHQKNLQPSSSCAAGSGGGRSPSLGGGSYAAGGKRGSNASAISGVSAGTTRIERSELTDTFDRLNELCRINNQLLIALGVGHAKVDQISTLLGRYGIYPKMTGAGGGGCLYAFLKPETSQTLLNMIKDELRKDGYEMWQPALGGPGVLQHQNKPELFASASNSSSASSTGRGSSSSAAVPVYGGISSRSNTPASSHQSTPAVRHKK</sequence>
<keyword evidence="2" id="KW-1185">Reference proteome</keyword>